<protein>
    <submittedName>
        <fullName evidence="1">BnaC04g54730D protein</fullName>
    </submittedName>
</protein>
<accession>A0A078JAG6</accession>
<organism evidence="1 2">
    <name type="scientific">Brassica napus</name>
    <name type="common">Rape</name>
    <dbReference type="NCBI Taxonomy" id="3708"/>
    <lineage>
        <taxon>Eukaryota</taxon>
        <taxon>Viridiplantae</taxon>
        <taxon>Streptophyta</taxon>
        <taxon>Embryophyta</taxon>
        <taxon>Tracheophyta</taxon>
        <taxon>Spermatophyta</taxon>
        <taxon>Magnoliopsida</taxon>
        <taxon>eudicotyledons</taxon>
        <taxon>Gunneridae</taxon>
        <taxon>Pentapetalae</taxon>
        <taxon>rosids</taxon>
        <taxon>malvids</taxon>
        <taxon>Brassicales</taxon>
        <taxon>Brassicaceae</taxon>
        <taxon>Brassiceae</taxon>
        <taxon>Brassica</taxon>
    </lineage>
</organism>
<dbReference type="Proteomes" id="UP000028999">
    <property type="component" value="Unassembled WGS sequence"/>
</dbReference>
<dbReference type="AlphaFoldDB" id="A0A078JAG6"/>
<evidence type="ECO:0000313" key="2">
    <source>
        <dbReference type="Proteomes" id="UP000028999"/>
    </source>
</evidence>
<reference evidence="1 2" key="1">
    <citation type="journal article" date="2014" name="Science">
        <title>Plant genetics. Early allopolyploid evolution in the post-Neolithic Brassica napus oilseed genome.</title>
        <authorList>
            <person name="Chalhoub B."/>
            <person name="Denoeud F."/>
            <person name="Liu S."/>
            <person name="Parkin I.A."/>
            <person name="Tang H."/>
            <person name="Wang X."/>
            <person name="Chiquet J."/>
            <person name="Belcram H."/>
            <person name="Tong C."/>
            <person name="Samans B."/>
            <person name="Correa M."/>
            <person name="Da Silva C."/>
            <person name="Just J."/>
            <person name="Falentin C."/>
            <person name="Koh C.S."/>
            <person name="Le Clainche I."/>
            <person name="Bernard M."/>
            <person name="Bento P."/>
            <person name="Noel B."/>
            <person name="Labadie K."/>
            <person name="Alberti A."/>
            <person name="Charles M."/>
            <person name="Arnaud D."/>
            <person name="Guo H."/>
            <person name="Daviaud C."/>
            <person name="Alamery S."/>
            <person name="Jabbari K."/>
            <person name="Zhao M."/>
            <person name="Edger P.P."/>
            <person name="Chelaifa H."/>
            <person name="Tack D."/>
            <person name="Lassalle G."/>
            <person name="Mestiri I."/>
            <person name="Schnel N."/>
            <person name="Le Paslier M.C."/>
            <person name="Fan G."/>
            <person name="Renault V."/>
            <person name="Bayer P.E."/>
            <person name="Golicz A.A."/>
            <person name="Manoli S."/>
            <person name="Lee T.H."/>
            <person name="Thi V.H."/>
            <person name="Chalabi S."/>
            <person name="Hu Q."/>
            <person name="Fan C."/>
            <person name="Tollenaere R."/>
            <person name="Lu Y."/>
            <person name="Battail C."/>
            <person name="Shen J."/>
            <person name="Sidebottom C.H."/>
            <person name="Wang X."/>
            <person name="Canaguier A."/>
            <person name="Chauveau A."/>
            <person name="Berard A."/>
            <person name="Deniot G."/>
            <person name="Guan M."/>
            <person name="Liu Z."/>
            <person name="Sun F."/>
            <person name="Lim Y.P."/>
            <person name="Lyons E."/>
            <person name="Town C.D."/>
            <person name="Bancroft I."/>
            <person name="Wang X."/>
            <person name="Meng J."/>
            <person name="Ma J."/>
            <person name="Pires J.C."/>
            <person name="King G.J."/>
            <person name="Brunel D."/>
            <person name="Delourme R."/>
            <person name="Renard M."/>
            <person name="Aury J.M."/>
            <person name="Adams K.L."/>
            <person name="Batley J."/>
            <person name="Snowdon R.J."/>
            <person name="Tost J."/>
            <person name="Edwards D."/>
            <person name="Zhou Y."/>
            <person name="Hua W."/>
            <person name="Sharpe A.G."/>
            <person name="Paterson A.H."/>
            <person name="Guan C."/>
            <person name="Wincker P."/>
        </authorList>
    </citation>
    <scope>NUCLEOTIDE SEQUENCE [LARGE SCALE GENOMIC DNA]</scope>
    <source>
        <strain evidence="2">cv. Darmor-bzh</strain>
    </source>
</reference>
<gene>
    <name evidence="1" type="primary">BnaC04g54730D</name>
    <name evidence="1" type="ORF">GSBRNA2T00042327001</name>
</gene>
<proteinExistence type="predicted"/>
<dbReference type="PaxDb" id="3708-A0A078JAG6"/>
<name>A0A078JAG6_BRANA</name>
<keyword evidence="2" id="KW-1185">Reference proteome</keyword>
<sequence length="18" mass="1992">MAGELLPNLPDEIIIKIL</sequence>
<dbReference type="EMBL" id="LK034480">
    <property type="protein sequence ID" value="CDY64537.1"/>
    <property type="molecule type" value="Genomic_DNA"/>
</dbReference>
<evidence type="ECO:0000313" key="1">
    <source>
        <dbReference type="EMBL" id="CDY64537.1"/>
    </source>
</evidence>